<evidence type="ECO:0000256" key="1">
    <source>
        <dbReference type="SAM" id="SignalP"/>
    </source>
</evidence>
<keyword evidence="3" id="KW-1185">Reference proteome</keyword>
<organism evidence="2 3">
    <name type="scientific">Devosia crocina</name>
    <dbReference type="NCBI Taxonomy" id="429728"/>
    <lineage>
        <taxon>Bacteria</taxon>
        <taxon>Pseudomonadati</taxon>
        <taxon>Pseudomonadota</taxon>
        <taxon>Alphaproteobacteria</taxon>
        <taxon>Hyphomicrobiales</taxon>
        <taxon>Devosiaceae</taxon>
        <taxon>Devosia</taxon>
    </lineage>
</organism>
<dbReference type="EMBL" id="FPCK01000001">
    <property type="protein sequence ID" value="SFV31709.1"/>
    <property type="molecule type" value="Genomic_DNA"/>
</dbReference>
<dbReference type="AlphaFoldDB" id="A0A1I7NAN0"/>
<dbReference type="RefSeq" id="WP_139232525.1">
    <property type="nucleotide sequence ID" value="NZ_FPCK01000001.1"/>
</dbReference>
<feature type="chain" id="PRO_5011522383" evidence="1">
    <location>
        <begin position="23"/>
        <end position="195"/>
    </location>
</feature>
<reference evidence="2 3" key="1">
    <citation type="submission" date="2016-10" db="EMBL/GenBank/DDBJ databases">
        <authorList>
            <person name="de Groot N.N."/>
        </authorList>
    </citation>
    <scope>NUCLEOTIDE SEQUENCE [LARGE SCALE GENOMIC DNA]</scope>
    <source>
        <strain evidence="2 3">IPL20</strain>
    </source>
</reference>
<feature type="signal peptide" evidence="1">
    <location>
        <begin position="1"/>
        <end position="22"/>
    </location>
</feature>
<dbReference type="OrthoDB" id="6057861at2"/>
<evidence type="ECO:0000313" key="3">
    <source>
        <dbReference type="Proteomes" id="UP000199074"/>
    </source>
</evidence>
<name>A0A1I7NAN0_9HYPH</name>
<dbReference type="Proteomes" id="UP000199074">
    <property type="component" value="Unassembled WGS sequence"/>
</dbReference>
<protein>
    <submittedName>
        <fullName evidence="2">Uncharacterized protein</fullName>
    </submittedName>
</protein>
<keyword evidence="1" id="KW-0732">Signal</keyword>
<accession>A0A1I7NAN0</accession>
<evidence type="ECO:0000313" key="2">
    <source>
        <dbReference type="EMBL" id="SFV31709.1"/>
    </source>
</evidence>
<sequence>MFRYMIAAATVFGLSATVSVQAQAPTDYLGVPGPITVAGTDYALAWSSNPNEDYFKQEYLPAGASAEQYESMVLVEFLGTDMALRDVVAAQVQMIEARKATDPVANFAVLQNDSTGEYVLDFLLSTKDENGEFILEWNAYRYIEDKLDGTRGTAIFAISERAYGDEASEAFLRGLGEFKSQRILDLTQTALPDIQ</sequence>
<proteinExistence type="predicted"/>
<gene>
    <name evidence="2" type="ORF">SAMN05216456_1432</name>
</gene>